<dbReference type="InterPro" id="IPR050300">
    <property type="entry name" value="GDXG_lipolytic_enzyme"/>
</dbReference>
<evidence type="ECO:0000313" key="4">
    <source>
        <dbReference type="EMBL" id="CUU57074.1"/>
    </source>
</evidence>
<protein>
    <submittedName>
        <fullName evidence="4">Acetyl esterase/lipase</fullName>
    </submittedName>
</protein>
<dbReference type="SUPFAM" id="SSF53474">
    <property type="entry name" value="alpha/beta-Hydrolases"/>
    <property type="match status" value="1"/>
</dbReference>
<dbReference type="AlphaFoldDB" id="A0A0S4QPY5"/>
<dbReference type="PANTHER" id="PTHR48081">
    <property type="entry name" value="AB HYDROLASE SUPERFAMILY PROTEIN C4A8.06C"/>
    <property type="match status" value="1"/>
</dbReference>
<evidence type="ECO:0000259" key="3">
    <source>
        <dbReference type="Pfam" id="PF07859"/>
    </source>
</evidence>
<dbReference type="EMBL" id="FAOZ01000010">
    <property type="protein sequence ID" value="CUU57074.1"/>
    <property type="molecule type" value="Genomic_DNA"/>
</dbReference>
<dbReference type="Proteomes" id="UP000198802">
    <property type="component" value="Unassembled WGS sequence"/>
</dbReference>
<reference evidence="5" key="1">
    <citation type="submission" date="2015-11" db="EMBL/GenBank/DDBJ databases">
        <authorList>
            <person name="Varghese N."/>
        </authorList>
    </citation>
    <scope>NUCLEOTIDE SEQUENCE [LARGE SCALE GENOMIC DNA]</scope>
    <source>
        <strain evidence="5">DSM 45899</strain>
    </source>
</reference>
<evidence type="ECO:0000256" key="1">
    <source>
        <dbReference type="ARBA" id="ARBA00010515"/>
    </source>
</evidence>
<evidence type="ECO:0000256" key="2">
    <source>
        <dbReference type="ARBA" id="ARBA00022801"/>
    </source>
</evidence>
<dbReference type="InterPro" id="IPR013094">
    <property type="entry name" value="AB_hydrolase_3"/>
</dbReference>
<organism evidence="4 5">
    <name type="scientific">Parafrankia irregularis</name>
    <dbReference type="NCBI Taxonomy" id="795642"/>
    <lineage>
        <taxon>Bacteria</taxon>
        <taxon>Bacillati</taxon>
        <taxon>Actinomycetota</taxon>
        <taxon>Actinomycetes</taxon>
        <taxon>Frankiales</taxon>
        <taxon>Frankiaceae</taxon>
        <taxon>Parafrankia</taxon>
    </lineage>
</organism>
<proteinExistence type="inferred from homology"/>
<accession>A0A0S4QPY5</accession>
<dbReference type="InterPro" id="IPR029058">
    <property type="entry name" value="AB_hydrolase_fold"/>
</dbReference>
<dbReference type="PANTHER" id="PTHR48081:SF30">
    <property type="entry name" value="ACETYL-HYDROLASE LIPR-RELATED"/>
    <property type="match status" value="1"/>
</dbReference>
<keyword evidence="2" id="KW-0378">Hydrolase</keyword>
<feature type="domain" description="Alpha/beta hydrolase fold-3" evidence="3">
    <location>
        <begin position="130"/>
        <end position="327"/>
    </location>
</feature>
<gene>
    <name evidence="4" type="ORF">Ga0074812_11089</name>
</gene>
<name>A0A0S4QPY5_9ACTN</name>
<dbReference type="Gene3D" id="3.40.50.1820">
    <property type="entry name" value="alpha/beta hydrolase"/>
    <property type="match status" value="1"/>
</dbReference>
<dbReference type="GO" id="GO:0004806">
    <property type="term" value="F:triacylglycerol lipase activity"/>
    <property type="evidence" value="ECO:0007669"/>
    <property type="project" value="TreeGrafter"/>
</dbReference>
<keyword evidence="5" id="KW-1185">Reference proteome</keyword>
<sequence length="365" mass="39077">MAVTAGALEDARAPNCWQCGAMSTRAVGPDELPPALHVPERVVPVPASVSPEAQAMLGLGVLTPATRWPALDDVDGWRRVITERDQAALAAAGASPLPAGTEVRDIDLGDFPVYEIAPVGAAGDDRRVYLDFHGGGFVQGGGAVCRARTYNTSQWIGARVWSVDYRMPPDHPYPAAVTDCVTAYRALLDQYRPQDVVLGGSSAGASLVASTILRARDEGLPLPAAAVMNTPVVDLGTWGDTFHTNHGIDSILDRDLVQALLLYAGGHDLRDPYLSPLHGDLAKGFPPTILLSGTRDLLLSDTVRFHRALLRAGLEAELHVFEAAGHGGFLGTAPEDRERLAQMRQFAESAWARGQQDRRPRPPQP</sequence>
<comment type="similarity">
    <text evidence="1">Belongs to the 'GDXG' lipolytic enzyme family.</text>
</comment>
<evidence type="ECO:0000313" key="5">
    <source>
        <dbReference type="Proteomes" id="UP000198802"/>
    </source>
</evidence>
<dbReference type="Pfam" id="PF07859">
    <property type="entry name" value="Abhydrolase_3"/>
    <property type="match status" value="1"/>
</dbReference>